<accession>A0A501WHK9</accession>
<dbReference type="Gene3D" id="3.40.630.30">
    <property type="match status" value="1"/>
</dbReference>
<keyword evidence="1 5" id="KW-0808">Transferase</keyword>
<evidence type="ECO:0000313" key="6">
    <source>
        <dbReference type="Proteomes" id="UP000319255"/>
    </source>
</evidence>
<dbReference type="Proteomes" id="UP000319255">
    <property type="component" value="Unassembled WGS sequence"/>
</dbReference>
<dbReference type="InterPro" id="IPR016181">
    <property type="entry name" value="Acyl_CoA_acyltransferase"/>
</dbReference>
<evidence type="ECO:0000256" key="2">
    <source>
        <dbReference type="ARBA" id="ARBA00023315"/>
    </source>
</evidence>
<dbReference type="PANTHER" id="PTHR43877:SF1">
    <property type="entry name" value="ACETYLTRANSFERASE"/>
    <property type="match status" value="1"/>
</dbReference>
<dbReference type="InterPro" id="IPR050832">
    <property type="entry name" value="Bact_Acetyltransf"/>
</dbReference>
<sequence length="221" mass="22375">MSALIRPERPADAGPIRAVTKAAFATAPHAAGTEAEIIEGLRVAGALALSLVAEEGGEVIGHVAFSPVTIGGAAGWFGLGPVSVRPDRQRAGIGRALIGAGLARLRAWGAAGCVLVGDPDYYRRFGFASDPGVSYPGVPGEYVLRLVLAGPPARGAAVFHPAFGAGGGGLKSALRRGPRADGGRHPSIASSSSIIEAMRPRPLSQNFGSLASRPKGARSSL</sequence>
<dbReference type="EMBL" id="VFRP01000015">
    <property type="protein sequence ID" value="TPE49373.1"/>
    <property type="molecule type" value="Genomic_DNA"/>
</dbReference>
<keyword evidence="6" id="KW-1185">Reference proteome</keyword>
<evidence type="ECO:0000259" key="4">
    <source>
        <dbReference type="PROSITE" id="PS51186"/>
    </source>
</evidence>
<dbReference type="GO" id="GO:0016747">
    <property type="term" value="F:acyltransferase activity, transferring groups other than amino-acyl groups"/>
    <property type="evidence" value="ECO:0007669"/>
    <property type="project" value="InterPro"/>
</dbReference>
<comment type="caution">
    <text evidence="5">The sequence shown here is derived from an EMBL/GenBank/DDBJ whole genome shotgun (WGS) entry which is preliminary data.</text>
</comment>
<dbReference type="PANTHER" id="PTHR43877">
    <property type="entry name" value="AMINOALKYLPHOSPHONATE N-ACETYLTRANSFERASE-RELATED-RELATED"/>
    <property type="match status" value="1"/>
</dbReference>
<dbReference type="OrthoDB" id="9797178at2"/>
<organism evidence="5 6">
    <name type="scientific">Amaricoccus solimangrovi</name>
    <dbReference type="NCBI Taxonomy" id="2589815"/>
    <lineage>
        <taxon>Bacteria</taxon>
        <taxon>Pseudomonadati</taxon>
        <taxon>Pseudomonadota</taxon>
        <taxon>Alphaproteobacteria</taxon>
        <taxon>Rhodobacterales</taxon>
        <taxon>Paracoccaceae</taxon>
        <taxon>Amaricoccus</taxon>
    </lineage>
</organism>
<feature type="domain" description="N-acetyltransferase" evidence="4">
    <location>
        <begin position="3"/>
        <end position="149"/>
    </location>
</feature>
<keyword evidence="2" id="KW-0012">Acyltransferase</keyword>
<evidence type="ECO:0000256" key="1">
    <source>
        <dbReference type="ARBA" id="ARBA00022679"/>
    </source>
</evidence>
<dbReference type="SUPFAM" id="SSF55729">
    <property type="entry name" value="Acyl-CoA N-acyltransferases (Nat)"/>
    <property type="match status" value="1"/>
</dbReference>
<reference evidence="5 6" key="1">
    <citation type="submission" date="2019-06" db="EMBL/GenBank/DDBJ databases">
        <title>A novel bacterium of genus Amaricoccus, isolated from marine sediment.</title>
        <authorList>
            <person name="Huang H."/>
            <person name="Mo K."/>
            <person name="Hu Y."/>
        </authorList>
    </citation>
    <scope>NUCLEOTIDE SEQUENCE [LARGE SCALE GENOMIC DNA]</scope>
    <source>
        <strain evidence="5 6">HB172011</strain>
    </source>
</reference>
<dbReference type="AlphaFoldDB" id="A0A501WHK9"/>
<dbReference type="Pfam" id="PF13508">
    <property type="entry name" value="Acetyltransf_7"/>
    <property type="match status" value="1"/>
</dbReference>
<evidence type="ECO:0000256" key="3">
    <source>
        <dbReference type="SAM" id="MobiDB-lite"/>
    </source>
</evidence>
<protein>
    <submittedName>
        <fullName evidence="5">N-acetyltransferase</fullName>
    </submittedName>
</protein>
<dbReference type="InterPro" id="IPR000182">
    <property type="entry name" value="GNAT_dom"/>
</dbReference>
<gene>
    <name evidence="5" type="ORF">FJM51_14700</name>
</gene>
<dbReference type="CDD" id="cd04301">
    <property type="entry name" value="NAT_SF"/>
    <property type="match status" value="1"/>
</dbReference>
<dbReference type="RefSeq" id="WP_140454894.1">
    <property type="nucleotide sequence ID" value="NZ_VFRP01000015.1"/>
</dbReference>
<feature type="region of interest" description="Disordered" evidence="3">
    <location>
        <begin position="170"/>
        <end position="199"/>
    </location>
</feature>
<evidence type="ECO:0000313" key="5">
    <source>
        <dbReference type="EMBL" id="TPE49373.1"/>
    </source>
</evidence>
<name>A0A501WHK9_9RHOB</name>
<proteinExistence type="predicted"/>
<dbReference type="PROSITE" id="PS51186">
    <property type="entry name" value="GNAT"/>
    <property type="match status" value="1"/>
</dbReference>